<dbReference type="Proteomes" id="UP000814033">
    <property type="component" value="Unassembled WGS sequence"/>
</dbReference>
<keyword evidence="2" id="KW-1185">Reference proteome</keyword>
<reference evidence="1" key="1">
    <citation type="submission" date="2021-02" db="EMBL/GenBank/DDBJ databases">
        <authorList>
            <consortium name="DOE Joint Genome Institute"/>
            <person name="Ahrendt S."/>
            <person name="Looney B.P."/>
            <person name="Miyauchi S."/>
            <person name="Morin E."/>
            <person name="Drula E."/>
            <person name="Courty P.E."/>
            <person name="Chicoki N."/>
            <person name="Fauchery L."/>
            <person name="Kohler A."/>
            <person name="Kuo A."/>
            <person name="Labutti K."/>
            <person name="Pangilinan J."/>
            <person name="Lipzen A."/>
            <person name="Riley R."/>
            <person name="Andreopoulos W."/>
            <person name="He G."/>
            <person name="Johnson J."/>
            <person name="Barry K.W."/>
            <person name="Grigoriev I.V."/>
            <person name="Nagy L."/>
            <person name="Hibbett D."/>
            <person name="Henrissat B."/>
            <person name="Matheny P.B."/>
            <person name="Labbe J."/>
            <person name="Martin F."/>
        </authorList>
    </citation>
    <scope>NUCLEOTIDE SEQUENCE</scope>
    <source>
        <strain evidence="1">FP105234-sp</strain>
    </source>
</reference>
<protein>
    <submittedName>
        <fullName evidence="1">Uncharacterized protein</fullName>
    </submittedName>
</protein>
<organism evidence="1 2">
    <name type="scientific">Auriscalpium vulgare</name>
    <dbReference type="NCBI Taxonomy" id="40419"/>
    <lineage>
        <taxon>Eukaryota</taxon>
        <taxon>Fungi</taxon>
        <taxon>Dikarya</taxon>
        <taxon>Basidiomycota</taxon>
        <taxon>Agaricomycotina</taxon>
        <taxon>Agaricomycetes</taxon>
        <taxon>Russulales</taxon>
        <taxon>Auriscalpiaceae</taxon>
        <taxon>Auriscalpium</taxon>
    </lineage>
</organism>
<evidence type="ECO:0000313" key="2">
    <source>
        <dbReference type="Proteomes" id="UP000814033"/>
    </source>
</evidence>
<accession>A0ACB8R7G8</accession>
<proteinExistence type="predicted"/>
<sequence length="253" mass="27643">MYAANKSLRSSTCPPSSSRRIKYSSSQKAVVFHRVQARGICNEQEPHSQCAHGPREGVVRMCIAEHHSHLGLYFDCSPQVRVPRPVCPPSTRVNFAEMSRGRHSDMNGDPHTSSVMEYCPGAVSDAHSIPDRPQCVGFCMCFPDRGLNLTDEPALLATLAGSSLKLYARSHRSRQIPLIHFHFARADSRGGPATSSPPSLGSRSVVEACLSRQAEGAIGARWNPLVGLGGTILKAEERRPGSCRGESDQRDRR</sequence>
<reference evidence="1" key="2">
    <citation type="journal article" date="2022" name="New Phytol.">
        <title>Evolutionary transition to the ectomycorrhizal habit in the genomes of a hyperdiverse lineage of mushroom-forming fungi.</title>
        <authorList>
            <person name="Looney B."/>
            <person name="Miyauchi S."/>
            <person name="Morin E."/>
            <person name="Drula E."/>
            <person name="Courty P.E."/>
            <person name="Kohler A."/>
            <person name="Kuo A."/>
            <person name="LaButti K."/>
            <person name="Pangilinan J."/>
            <person name="Lipzen A."/>
            <person name="Riley R."/>
            <person name="Andreopoulos W."/>
            <person name="He G."/>
            <person name="Johnson J."/>
            <person name="Nolan M."/>
            <person name="Tritt A."/>
            <person name="Barry K.W."/>
            <person name="Grigoriev I.V."/>
            <person name="Nagy L.G."/>
            <person name="Hibbett D."/>
            <person name="Henrissat B."/>
            <person name="Matheny P.B."/>
            <person name="Labbe J."/>
            <person name="Martin F.M."/>
        </authorList>
    </citation>
    <scope>NUCLEOTIDE SEQUENCE</scope>
    <source>
        <strain evidence="1">FP105234-sp</strain>
    </source>
</reference>
<comment type="caution">
    <text evidence="1">The sequence shown here is derived from an EMBL/GenBank/DDBJ whole genome shotgun (WGS) entry which is preliminary data.</text>
</comment>
<dbReference type="EMBL" id="MU276228">
    <property type="protein sequence ID" value="KAI0040104.1"/>
    <property type="molecule type" value="Genomic_DNA"/>
</dbReference>
<evidence type="ECO:0000313" key="1">
    <source>
        <dbReference type="EMBL" id="KAI0040104.1"/>
    </source>
</evidence>
<gene>
    <name evidence="1" type="ORF">FA95DRAFT_926579</name>
</gene>
<name>A0ACB8R7G8_9AGAM</name>